<dbReference type="AlphaFoldDB" id="A0A6M1SIJ3"/>
<dbReference type="EMBL" id="JAALFG010000005">
    <property type="protein sequence ID" value="NGP19287.1"/>
    <property type="molecule type" value="Genomic_DNA"/>
</dbReference>
<name>A0A6M1SIJ3_9HYPH</name>
<proteinExistence type="predicted"/>
<sequence length="175" mass="19511">MLAYKGDDGSWIGWQGEPRPLNGEGSWELPRNAGNTYSWQRLRTFGLYRVGQGEVPAGKVVTARSLEDHNGRPREVLTLDDAPIIVEPYQVYRSTFISRMEFDPDAGIDEVGKLEAVLNGHGNAKLRQMFYAVEYFVSDDPLFAVLHWTVAMALSADGEAPNIERADELLAPIKS</sequence>
<reference evidence="1 2" key="1">
    <citation type="submission" date="2020-02" db="EMBL/GenBank/DDBJ databases">
        <authorList>
            <person name="Khan S.A."/>
            <person name="Jeon C.O."/>
            <person name="Chun B.H."/>
        </authorList>
    </citation>
    <scope>NUCLEOTIDE SEQUENCE [LARGE SCALE GENOMIC DNA]</scope>
    <source>
        <strain evidence="1 2">H239</strain>
    </source>
</reference>
<evidence type="ECO:0000313" key="1">
    <source>
        <dbReference type="EMBL" id="NGP19287.1"/>
    </source>
</evidence>
<dbReference type="Proteomes" id="UP000474802">
    <property type="component" value="Unassembled WGS sequence"/>
</dbReference>
<dbReference type="RefSeq" id="WP_164535536.1">
    <property type="nucleotide sequence ID" value="NZ_JAALFG010000005.1"/>
</dbReference>
<keyword evidence="2" id="KW-1185">Reference proteome</keyword>
<comment type="caution">
    <text evidence="1">The sequence shown here is derived from an EMBL/GenBank/DDBJ whole genome shotgun (WGS) entry which is preliminary data.</text>
</comment>
<reference evidence="1 2" key="2">
    <citation type="submission" date="2020-03" db="EMBL/GenBank/DDBJ databases">
        <title>Devosia chinhatensis sp. nov., isolated from a hexachlorocyclohexane (HCH) dump site in India.</title>
        <authorList>
            <person name="Kumar M."/>
            <person name="Lal R."/>
        </authorList>
    </citation>
    <scope>NUCLEOTIDE SEQUENCE [LARGE SCALE GENOMIC DNA]</scope>
    <source>
        <strain evidence="1 2">H239</strain>
    </source>
</reference>
<accession>A0A6M1SIJ3</accession>
<evidence type="ECO:0000313" key="2">
    <source>
        <dbReference type="Proteomes" id="UP000474802"/>
    </source>
</evidence>
<gene>
    <name evidence="1" type="ORF">G5575_18070</name>
</gene>
<protein>
    <submittedName>
        <fullName evidence="1">Uncharacterized protein</fullName>
    </submittedName>
</protein>
<organism evidence="1 2">
    <name type="scientific">Devosia aurantiaca</name>
    <dbReference type="NCBI Taxonomy" id="2714858"/>
    <lineage>
        <taxon>Bacteria</taxon>
        <taxon>Pseudomonadati</taxon>
        <taxon>Pseudomonadota</taxon>
        <taxon>Alphaproteobacteria</taxon>
        <taxon>Hyphomicrobiales</taxon>
        <taxon>Devosiaceae</taxon>
        <taxon>Devosia</taxon>
    </lineage>
</organism>